<name>A0A0F9VT87_9ZZZZ</name>
<keyword evidence="2" id="KW-0238">DNA-binding</keyword>
<gene>
    <name evidence="5" type="ORF">LCGC14_0100840</name>
</gene>
<dbReference type="PANTHER" id="PTHR47894:SF4">
    <property type="entry name" value="HTH-TYPE TRANSCRIPTIONAL REGULATOR GADX"/>
    <property type="match status" value="1"/>
</dbReference>
<evidence type="ECO:0000256" key="3">
    <source>
        <dbReference type="ARBA" id="ARBA00023163"/>
    </source>
</evidence>
<dbReference type="InterPro" id="IPR009057">
    <property type="entry name" value="Homeodomain-like_sf"/>
</dbReference>
<evidence type="ECO:0000256" key="1">
    <source>
        <dbReference type="ARBA" id="ARBA00023015"/>
    </source>
</evidence>
<accession>A0A0F9VT87</accession>
<organism evidence="5">
    <name type="scientific">marine sediment metagenome</name>
    <dbReference type="NCBI Taxonomy" id="412755"/>
    <lineage>
        <taxon>unclassified sequences</taxon>
        <taxon>metagenomes</taxon>
        <taxon>ecological metagenomes</taxon>
    </lineage>
</organism>
<evidence type="ECO:0000313" key="5">
    <source>
        <dbReference type="EMBL" id="KKO03163.1"/>
    </source>
</evidence>
<comment type="caution">
    <text evidence="5">The sequence shown here is derived from an EMBL/GenBank/DDBJ whole genome shotgun (WGS) entry which is preliminary data.</text>
</comment>
<dbReference type="InterPro" id="IPR032687">
    <property type="entry name" value="AraC-type_N"/>
</dbReference>
<dbReference type="GO" id="GO:0005829">
    <property type="term" value="C:cytosol"/>
    <property type="evidence" value="ECO:0007669"/>
    <property type="project" value="TreeGrafter"/>
</dbReference>
<dbReference type="InterPro" id="IPR018060">
    <property type="entry name" value="HTH_AraC"/>
</dbReference>
<dbReference type="SUPFAM" id="SSF46689">
    <property type="entry name" value="Homeodomain-like"/>
    <property type="match status" value="1"/>
</dbReference>
<dbReference type="EMBL" id="LAZR01000028">
    <property type="protein sequence ID" value="KKO03163.1"/>
    <property type="molecule type" value="Genomic_DNA"/>
</dbReference>
<evidence type="ECO:0000256" key="2">
    <source>
        <dbReference type="ARBA" id="ARBA00023125"/>
    </source>
</evidence>
<dbReference type="Pfam" id="PF12833">
    <property type="entry name" value="HTH_18"/>
    <property type="match status" value="1"/>
</dbReference>
<sequence>MAVFARASVLSDFSAFAISQGLQPMEMLAKVGLPSDVEQHGDNLIPFRKLVALLNNCDLHSGNRLFALQYGVSQDVSLFGPLFYLMRNAKDVRTALNELTRQFYVHSGAAAVTLEEHGSHAILSYAITDTAVFGSRHAVERALGVGMQMLSTLLGSRWRPQALLFQHAAVVEPRHYRQVVGILPSFNSVYNGWMFDAALLDVTLDTADPVLHRLIQGHLDNLEHMSEQELPRLIQQLIRRFLPDARANIEQVAEYMKVSTRKLQRQLAREGTNFQKLLTEVRQNMACYYLQDSTISIAQMADLLGYASQSAFSRAFHEWYRQSPRDWRKAREAIKRHSQHASSRATT</sequence>
<reference evidence="5" key="1">
    <citation type="journal article" date="2015" name="Nature">
        <title>Complex archaea that bridge the gap between prokaryotes and eukaryotes.</title>
        <authorList>
            <person name="Spang A."/>
            <person name="Saw J.H."/>
            <person name="Jorgensen S.L."/>
            <person name="Zaremba-Niedzwiedzka K."/>
            <person name="Martijn J."/>
            <person name="Lind A.E."/>
            <person name="van Eijk R."/>
            <person name="Schleper C."/>
            <person name="Guy L."/>
            <person name="Ettema T.J."/>
        </authorList>
    </citation>
    <scope>NUCLEOTIDE SEQUENCE</scope>
</reference>
<evidence type="ECO:0000259" key="4">
    <source>
        <dbReference type="PROSITE" id="PS01124"/>
    </source>
</evidence>
<proteinExistence type="predicted"/>
<dbReference type="GO" id="GO:0000976">
    <property type="term" value="F:transcription cis-regulatory region binding"/>
    <property type="evidence" value="ECO:0007669"/>
    <property type="project" value="TreeGrafter"/>
</dbReference>
<dbReference type="PROSITE" id="PS01124">
    <property type="entry name" value="HTH_ARAC_FAMILY_2"/>
    <property type="match status" value="1"/>
</dbReference>
<dbReference type="GO" id="GO:0003700">
    <property type="term" value="F:DNA-binding transcription factor activity"/>
    <property type="evidence" value="ECO:0007669"/>
    <property type="project" value="InterPro"/>
</dbReference>
<feature type="domain" description="HTH araC/xylS-type" evidence="4">
    <location>
        <begin position="232"/>
        <end position="330"/>
    </location>
</feature>
<keyword evidence="1" id="KW-0805">Transcription regulation</keyword>
<keyword evidence="3" id="KW-0804">Transcription</keyword>
<dbReference type="SMART" id="SM00342">
    <property type="entry name" value="HTH_ARAC"/>
    <property type="match status" value="1"/>
</dbReference>
<dbReference type="PANTHER" id="PTHR47894">
    <property type="entry name" value="HTH-TYPE TRANSCRIPTIONAL REGULATOR GADX"/>
    <property type="match status" value="1"/>
</dbReference>
<protein>
    <recommendedName>
        <fullName evidence="4">HTH araC/xylS-type domain-containing protein</fullName>
    </recommendedName>
</protein>
<dbReference type="Gene3D" id="1.10.10.60">
    <property type="entry name" value="Homeodomain-like"/>
    <property type="match status" value="1"/>
</dbReference>
<dbReference type="Pfam" id="PF12625">
    <property type="entry name" value="Arabinose_bd"/>
    <property type="match status" value="1"/>
</dbReference>
<dbReference type="AlphaFoldDB" id="A0A0F9VT87"/>